<dbReference type="STRING" id="230819.A0A5C3LE03"/>
<dbReference type="Proteomes" id="UP000307440">
    <property type="component" value="Unassembled WGS sequence"/>
</dbReference>
<dbReference type="EMBL" id="ML210172">
    <property type="protein sequence ID" value="TFK26671.1"/>
    <property type="molecule type" value="Genomic_DNA"/>
</dbReference>
<dbReference type="OrthoDB" id="3015956at2759"/>
<dbReference type="AlphaFoldDB" id="A0A5C3LE03"/>
<dbReference type="Gene3D" id="1.20.1280.50">
    <property type="match status" value="1"/>
</dbReference>
<organism evidence="1 2">
    <name type="scientific">Coprinopsis marcescibilis</name>
    <name type="common">Agaric fungus</name>
    <name type="synonym">Psathyrella marcescibilis</name>
    <dbReference type="NCBI Taxonomy" id="230819"/>
    <lineage>
        <taxon>Eukaryota</taxon>
        <taxon>Fungi</taxon>
        <taxon>Dikarya</taxon>
        <taxon>Basidiomycota</taxon>
        <taxon>Agaricomycotina</taxon>
        <taxon>Agaricomycetes</taxon>
        <taxon>Agaricomycetidae</taxon>
        <taxon>Agaricales</taxon>
        <taxon>Agaricineae</taxon>
        <taxon>Psathyrellaceae</taxon>
        <taxon>Coprinopsis</taxon>
    </lineage>
</organism>
<reference evidence="1 2" key="1">
    <citation type="journal article" date="2019" name="Nat. Ecol. Evol.">
        <title>Megaphylogeny resolves global patterns of mushroom evolution.</title>
        <authorList>
            <person name="Varga T."/>
            <person name="Krizsan K."/>
            <person name="Foldi C."/>
            <person name="Dima B."/>
            <person name="Sanchez-Garcia M."/>
            <person name="Sanchez-Ramirez S."/>
            <person name="Szollosi G.J."/>
            <person name="Szarkandi J.G."/>
            <person name="Papp V."/>
            <person name="Albert L."/>
            <person name="Andreopoulos W."/>
            <person name="Angelini C."/>
            <person name="Antonin V."/>
            <person name="Barry K.W."/>
            <person name="Bougher N.L."/>
            <person name="Buchanan P."/>
            <person name="Buyck B."/>
            <person name="Bense V."/>
            <person name="Catcheside P."/>
            <person name="Chovatia M."/>
            <person name="Cooper J."/>
            <person name="Damon W."/>
            <person name="Desjardin D."/>
            <person name="Finy P."/>
            <person name="Geml J."/>
            <person name="Haridas S."/>
            <person name="Hughes K."/>
            <person name="Justo A."/>
            <person name="Karasinski D."/>
            <person name="Kautmanova I."/>
            <person name="Kiss B."/>
            <person name="Kocsube S."/>
            <person name="Kotiranta H."/>
            <person name="LaButti K.M."/>
            <person name="Lechner B.E."/>
            <person name="Liimatainen K."/>
            <person name="Lipzen A."/>
            <person name="Lukacs Z."/>
            <person name="Mihaltcheva S."/>
            <person name="Morgado L.N."/>
            <person name="Niskanen T."/>
            <person name="Noordeloos M.E."/>
            <person name="Ohm R.A."/>
            <person name="Ortiz-Santana B."/>
            <person name="Ovrebo C."/>
            <person name="Racz N."/>
            <person name="Riley R."/>
            <person name="Savchenko A."/>
            <person name="Shiryaev A."/>
            <person name="Soop K."/>
            <person name="Spirin V."/>
            <person name="Szebenyi C."/>
            <person name="Tomsovsky M."/>
            <person name="Tulloss R.E."/>
            <person name="Uehling J."/>
            <person name="Grigoriev I.V."/>
            <person name="Vagvolgyi C."/>
            <person name="Papp T."/>
            <person name="Martin F.M."/>
            <person name="Miettinen O."/>
            <person name="Hibbett D.S."/>
            <person name="Nagy L.G."/>
        </authorList>
    </citation>
    <scope>NUCLEOTIDE SEQUENCE [LARGE SCALE GENOMIC DNA]</scope>
    <source>
        <strain evidence="1 2">CBS 121175</strain>
    </source>
</reference>
<keyword evidence="2" id="KW-1185">Reference proteome</keyword>
<name>A0A5C3LE03_COPMA</name>
<evidence type="ECO:0000313" key="1">
    <source>
        <dbReference type="EMBL" id="TFK26671.1"/>
    </source>
</evidence>
<protein>
    <submittedName>
        <fullName evidence="1">Uncharacterized protein</fullName>
    </submittedName>
</protein>
<proteinExistence type="predicted"/>
<sequence>MVDVQLLAKDLNATLSDETISVVQEQRLQVRTELDYLSSRLKETSINDDDDDPCIVESRAPSSSKPSIRARCKELTAQLSACDTILAPYKCLPSELLTEIFLATYSLEDSSFIPVEIRSSPLALCQVCSRWRSVALEIPNLWTNVILRFSRRTDPLSLVEIAEQWFRRSGHSHLLSLVLTKRSPYLAPNWDDHPDFVPEISRRLLSPYGHRFRKLHATLPICNLFQFISRVNSSGSGTTLPKLPRLTDLGLSLDAGEHTPRVAISITALTLCFREHAANLVELSLGHFGKHFPFNGLVHLGFGSLARLTLVETSIDITRCHALWRQCSQLVHCRVNLALKRDQGVRDVRRQIMLPRLQSLSIDVSSNDLPEGPHVYRAQLDEIFSPLVASSLKELRISPHQLRGTRAWDNGAFLRFLSQSAPPLEIMAISKINLKLEDILDALPELVELQLGFDTSCKVSKEVMRRMGLGELVPQLKVLVCCVDELDDLIDLLEKRWQQSTFCDTATDVSLQRATMRLSCPDYVWVEHVNKRIAPQQASRVDKLRSFGLTIRTDH</sequence>
<accession>A0A5C3LE03</accession>
<evidence type="ECO:0000313" key="2">
    <source>
        <dbReference type="Proteomes" id="UP000307440"/>
    </source>
</evidence>
<gene>
    <name evidence="1" type="ORF">FA15DRAFT_754839</name>
</gene>